<feature type="domain" description="Four-carbon acid sugar kinase N-terminal" evidence="7">
    <location>
        <begin position="4"/>
        <end position="226"/>
    </location>
</feature>
<dbReference type="Pfam" id="PF17042">
    <property type="entry name" value="NBD_C"/>
    <property type="match status" value="1"/>
</dbReference>
<evidence type="ECO:0000313" key="9">
    <source>
        <dbReference type="EMBL" id="HCA01718.1"/>
    </source>
</evidence>
<evidence type="ECO:0000259" key="7">
    <source>
        <dbReference type="Pfam" id="PF07005"/>
    </source>
</evidence>
<evidence type="ECO:0000259" key="8">
    <source>
        <dbReference type="Pfam" id="PF17042"/>
    </source>
</evidence>
<gene>
    <name evidence="9" type="ORF">DEO68_05920</name>
</gene>
<name>A0A3D0KDX1_9GAMM</name>
<keyword evidence="4" id="KW-0418">Kinase</keyword>
<dbReference type="EMBL" id="DOTR01000032">
    <property type="protein sequence ID" value="HCA01718.1"/>
    <property type="molecule type" value="Genomic_DNA"/>
</dbReference>
<evidence type="ECO:0000256" key="5">
    <source>
        <dbReference type="ARBA" id="ARBA00022840"/>
    </source>
</evidence>
<dbReference type="Pfam" id="PF07005">
    <property type="entry name" value="SBD_N"/>
    <property type="match status" value="1"/>
</dbReference>
<dbReference type="InterPro" id="IPR037051">
    <property type="entry name" value="4-carb_acid_sugar_kinase_N_sf"/>
</dbReference>
<proteinExistence type="inferred from homology"/>
<comment type="caution">
    <text evidence="9">The sequence shown here is derived from an EMBL/GenBank/DDBJ whole genome shotgun (WGS) entry which is preliminary data.</text>
</comment>
<evidence type="ECO:0000256" key="6">
    <source>
        <dbReference type="ARBA" id="ARBA00023277"/>
    </source>
</evidence>
<dbReference type="InterPro" id="IPR031475">
    <property type="entry name" value="NBD_C"/>
</dbReference>
<reference evidence="9" key="1">
    <citation type="journal article" date="2018" name="Nat. Biotechnol.">
        <title>A standardized bacterial taxonomy based on genome phylogeny substantially revises the tree of life.</title>
        <authorList>
            <person name="Parks D.H."/>
            <person name="Chuvochina M."/>
            <person name="Waite D.W."/>
            <person name="Rinke C."/>
            <person name="Skarshewski A."/>
            <person name="Chaumeil P.A."/>
            <person name="Hugenholtz P."/>
        </authorList>
    </citation>
    <scope>NUCLEOTIDE SEQUENCE [LARGE SCALE GENOMIC DNA]</scope>
    <source>
        <strain evidence="9">UBA11284</strain>
    </source>
</reference>
<keyword evidence="3" id="KW-0547">Nucleotide-binding</keyword>
<keyword evidence="6" id="KW-0119">Carbohydrate metabolism</keyword>
<evidence type="ECO:0000256" key="4">
    <source>
        <dbReference type="ARBA" id="ARBA00022777"/>
    </source>
</evidence>
<dbReference type="InterPro" id="IPR010737">
    <property type="entry name" value="4-carb_acid_sugar_kinase_N"/>
</dbReference>
<dbReference type="SUPFAM" id="SSF142764">
    <property type="entry name" value="YgbK-like"/>
    <property type="match status" value="1"/>
</dbReference>
<sequence length="403" mass="43329">MRYIFVADDFTGASDTLATLRRAGLKARLYLEAPTCEEVVDLDAFGIATAARSMGQQALATEMQRIGHQLLPHQPDILHLKVCSTFDSSPNTGNIATAVTALSEQLKPATTLIVGGQPSLGRYCIFGNLFAKSADGQIYRIDHHPVMQQHPVTPMQEADLRRHFSHMGLANVQLLNRIALHSDDPPPSTPVLCDTLDTNDLKRIGERFRSALTPQLWVGASSVVEAIYPNHQALEPPSSLPGPLLVFAGSRSSVTAAQVAATHNMTKVTISARQLAHQSHVEYEQIVSLLREGQATLAVLDEDTTHGLTALDIAQYSAKLIASLIRSNSIGTLLIAGGDTSSLAIRHLAPQSIDYIGPLEAGVPVCAANFADGYQLPVIMKGGQMGSVTLFDRVCALTCRNDK</sequence>
<accession>A0A3D0KDX1</accession>
<dbReference type="Gene3D" id="3.40.980.20">
    <property type="entry name" value="Four-carbon acid sugar kinase, nucleotide binding domain"/>
    <property type="match status" value="1"/>
</dbReference>
<protein>
    <submittedName>
        <fullName evidence="9">Type III effector Hop protein</fullName>
    </submittedName>
</protein>
<keyword evidence="2" id="KW-0808">Transferase</keyword>
<evidence type="ECO:0000256" key="3">
    <source>
        <dbReference type="ARBA" id="ARBA00022741"/>
    </source>
</evidence>
<organism evidence="9">
    <name type="scientific">Halomonas campaniensis</name>
    <dbReference type="NCBI Taxonomy" id="213554"/>
    <lineage>
        <taxon>Bacteria</taxon>
        <taxon>Pseudomonadati</taxon>
        <taxon>Pseudomonadota</taxon>
        <taxon>Gammaproteobacteria</taxon>
        <taxon>Oceanospirillales</taxon>
        <taxon>Halomonadaceae</taxon>
        <taxon>Halomonas</taxon>
    </lineage>
</organism>
<dbReference type="GO" id="GO:0016301">
    <property type="term" value="F:kinase activity"/>
    <property type="evidence" value="ECO:0007669"/>
    <property type="project" value="UniProtKB-KW"/>
</dbReference>
<evidence type="ECO:0000256" key="2">
    <source>
        <dbReference type="ARBA" id="ARBA00022679"/>
    </source>
</evidence>
<dbReference type="GO" id="GO:0005524">
    <property type="term" value="F:ATP binding"/>
    <property type="evidence" value="ECO:0007669"/>
    <property type="project" value="UniProtKB-KW"/>
</dbReference>
<keyword evidence="5" id="KW-0067">ATP-binding</keyword>
<dbReference type="Gene3D" id="3.40.50.10840">
    <property type="entry name" value="Putative sugar-binding, N-terminal domain"/>
    <property type="match status" value="1"/>
</dbReference>
<feature type="domain" description="Four-carbon acid sugar kinase nucleotide binding" evidence="8">
    <location>
        <begin position="245"/>
        <end position="391"/>
    </location>
</feature>
<dbReference type="InterPro" id="IPR042213">
    <property type="entry name" value="NBD_C_sf"/>
</dbReference>
<dbReference type="AlphaFoldDB" id="A0A3D0KDX1"/>
<comment type="similarity">
    <text evidence="1">Belongs to the four-carbon acid sugar kinase family.</text>
</comment>
<evidence type="ECO:0000256" key="1">
    <source>
        <dbReference type="ARBA" id="ARBA00005715"/>
    </source>
</evidence>